<sequence length="144" mass="16579">MVSWRIHGEMAEINLDIRHPTVFSIRMHHGGEFTSFPGRKYIHGKQTFVDLLGIDTFSIHDIDEMMEDLGYASVGKPFYYHFQRPFGDLDFGLFALASDGDVRYLGTFVAKHKLIGVYIEHDKTTLHTYLMSPTHSKVRITEIT</sequence>
<dbReference type="Proteomes" id="UP000235145">
    <property type="component" value="Unassembled WGS sequence"/>
</dbReference>
<protein>
    <recommendedName>
        <fullName evidence="1">PB1-like domain-containing protein</fullName>
    </recommendedName>
</protein>
<feature type="domain" description="PB1-like" evidence="1">
    <location>
        <begin position="23"/>
        <end position="121"/>
    </location>
</feature>
<reference evidence="2 3" key="1">
    <citation type="journal article" date="2017" name="Nat. Commun.">
        <title>Genome assembly with in vitro proximity ligation data and whole-genome triplication in lettuce.</title>
        <authorList>
            <person name="Reyes-Chin-Wo S."/>
            <person name="Wang Z."/>
            <person name="Yang X."/>
            <person name="Kozik A."/>
            <person name="Arikit S."/>
            <person name="Song C."/>
            <person name="Xia L."/>
            <person name="Froenicke L."/>
            <person name="Lavelle D.O."/>
            <person name="Truco M.J."/>
            <person name="Xia R."/>
            <person name="Zhu S."/>
            <person name="Xu C."/>
            <person name="Xu H."/>
            <person name="Xu X."/>
            <person name="Cox K."/>
            <person name="Korf I."/>
            <person name="Meyers B.C."/>
            <person name="Michelmore R.W."/>
        </authorList>
    </citation>
    <scope>NUCLEOTIDE SEQUENCE [LARGE SCALE GENOMIC DNA]</scope>
    <source>
        <strain evidence="3">cv. Salinas</strain>
        <tissue evidence="2">Seedlings</tissue>
    </source>
</reference>
<accession>A0A9R1XFH4</accession>
<evidence type="ECO:0000259" key="1">
    <source>
        <dbReference type="Pfam" id="PF26130"/>
    </source>
</evidence>
<evidence type="ECO:0000313" key="2">
    <source>
        <dbReference type="EMBL" id="KAJ0210609.1"/>
    </source>
</evidence>
<dbReference type="AlphaFoldDB" id="A0A9R1XFH4"/>
<keyword evidence="3" id="KW-1185">Reference proteome</keyword>
<dbReference type="Pfam" id="PF26130">
    <property type="entry name" value="PB1-like"/>
    <property type="match status" value="1"/>
</dbReference>
<dbReference type="EMBL" id="NBSK02000004">
    <property type="protein sequence ID" value="KAJ0210609.1"/>
    <property type="molecule type" value="Genomic_DNA"/>
</dbReference>
<organism evidence="2 3">
    <name type="scientific">Lactuca sativa</name>
    <name type="common">Garden lettuce</name>
    <dbReference type="NCBI Taxonomy" id="4236"/>
    <lineage>
        <taxon>Eukaryota</taxon>
        <taxon>Viridiplantae</taxon>
        <taxon>Streptophyta</taxon>
        <taxon>Embryophyta</taxon>
        <taxon>Tracheophyta</taxon>
        <taxon>Spermatophyta</taxon>
        <taxon>Magnoliopsida</taxon>
        <taxon>eudicotyledons</taxon>
        <taxon>Gunneridae</taxon>
        <taxon>Pentapetalae</taxon>
        <taxon>asterids</taxon>
        <taxon>campanulids</taxon>
        <taxon>Asterales</taxon>
        <taxon>Asteraceae</taxon>
        <taxon>Cichorioideae</taxon>
        <taxon>Cichorieae</taxon>
        <taxon>Lactucinae</taxon>
        <taxon>Lactuca</taxon>
    </lineage>
</organism>
<gene>
    <name evidence="2" type="ORF">LSAT_V11C400194470</name>
</gene>
<comment type="caution">
    <text evidence="2">The sequence shown here is derived from an EMBL/GenBank/DDBJ whole genome shotgun (WGS) entry which is preliminary data.</text>
</comment>
<name>A0A9R1XFH4_LACSA</name>
<dbReference type="InterPro" id="IPR058594">
    <property type="entry name" value="PB1-like_dom_pln"/>
</dbReference>
<evidence type="ECO:0000313" key="3">
    <source>
        <dbReference type="Proteomes" id="UP000235145"/>
    </source>
</evidence>
<proteinExistence type="predicted"/>